<keyword evidence="1" id="KW-0479">Metal-binding</keyword>
<accession>J9DF64</accession>
<reference evidence="4" key="2">
    <citation type="submission" date="2015-07" db="EMBL/GenBank/DDBJ databases">
        <title>Contrasting host-pathogen interactions and genome evolution in two generalist and specialist microsporidian pathogens of mosquitoes.</title>
        <authorList>
            <consortium name="The Broad Institute Genomics Platform"/>
            <consortium name="The Broad Institute Genome Sequencing Center for Infectious Disease"/>
            <person name="Cuomo C.A."/>
            <person name="Sanscrainte N.D."/>
            <person name="Goldberg J.M."/>
            <person name="Heiman D."/>
            <person name="Young S."/>
            <person name="Zeng Q."/>
            <person name="Becnel J.J."/>
            <person name="Birren B.W."/>
        </authorList>
    </citation>
    <scope>NUCLEOTIDE SEQUENCE [LARGE SCALE GENOMIC DNA]</scope>
    <source>
        <strain evidence="4">USNM 41457</strain>
    </source>
</reference>
<comment type="caution">
    <text evidence="3">The sequence shown here is derived from an EMBL/GenBank/DDBJ whole genome shotgun (WGS) entry which is preliminary data.</text>
</comment>
<evidence type="ECO:0000259" key="2">
    <source>
        <dbReference type="PROSITE" id="PS50157"/>
    </source>
</evidence>
<dbReference type="PROSITE" id="PS50157">
    <property type="entry name" value="ZINC_FINGER_C2H2_2"/>
    <property type="match status" value="1"/>
</dbReference>
<gene>
    <name evidence="3" type="ORF">EDEG_00545</name>
</gene>
<dbReference type="InterPro" id="IPR013087">
    <property type="entry name" value="Znf_C2H2_type"/>
</dbReference>
<dbReference type="VEuPathDB" id="MicrosporidiaDB:EDEG_00545"/>
<dbReference type="PROSITE" id="PS00028">
    <property type="entry name" value="ZINC_FINGER_C2H2_1"/>
    <property type="match status" value="1"/>
</dbReference>
<organism evidence="3 4">
    <name type="scientific">Edhazardia aedis (strain USNM 41457)</name>
    <name type="common">Microsporidian parasite</name>
    <dbReference type="NCBI Taxonomy" id="1003232"/>
    <lineage>
        <taxon>Eukaryota</taxon>
        <taxon>Fungi</taxon>
        <taxon>Fungi incertae sedis</taxon>
        <taxon>Microsporidia</taxon>
        <taxon>Edhazardia</taxon>
    </lineage>
</organism>
<protein>
    <recommendedName>
        <fullName evidence="2">C2H2-type domain-containing protein</fullName>
    </recommendedName>
</protein>
<dbReference type="InParanoid" id="J9DF64"/>
<evidence type="ECO:0000313" key="4">
    <source>
        <dbReference type="Proteomes" id="UP000003163"/>
    </source>
</evidence>
<dbReference type="HOGENOM" id="CLU_667358_0_0_1"/>
<keyword evidence="4" id="KW-1185">Reference proteome</keyword>
<keyword evidence="1" id="KW-0863">Zinc-finger</keyword>
<dbReference type="AlphaFoldDB" id="J9DF64"/>
<dbReference type="EMBL" id="AFBI03000006">
    <property type="protein sequence ID" value="EJW01245.1"/>
    <property type="molecule type" value="Genomic_DNA"/>
</dbReference>
<evidence type="ECO:0000313" key="3">
    <source>
        <dbReference type="EMBL" id="EJW01245.1"/>
    </source>
</evidence>
<proteinExistence type="predicted"/>
<dbReference type="Proteomes" id="UP000003163">
    <property type="component" value="Unassembled WGS sequence"/>
</dbReference>
<reference evidence="3 4" key="1">
    <citation type="submission" date="2011-08" db="EMBL/GenBank/DDBJ databases">
        <authorList>
            <person name="Liu Z.J."/>
            <person name="Shi F.L."/>
            <person name="Lu J.Q."/>
            <person name="Li M."/>
            <person name="Wang Z.L."/>
        </authorList>
    </citation>
    <scope>NUCLEOTIDE SEQUENCE [LARGE SCALE GENOMIC DNA]</scope>
    <source>
        <strain evidence="3 4">USNM 41457</strain>
    </source>
</reference>
<keyword evidence="1" id="KW-0862">Zinc</keyword>
<name>J9DF64_EDHAE</name>
<sequence>MSKYINEWMIEHIASFSSIYVLNNYQKTNRRVCKYLPHNCTSLRLLTSTIFSNFVDVPSNTLNVYFLGSYQNEVKGNARFKIIKTIEKTDIFQSTSEFIRLKNFSCYDNLILTLIVEFNGTFKYFKTCVNMCSLFSNSQNYLKVTKYYDLEYLYFYEYNFLQDDLFMKQSGEKIAVEYKIYTLKPENTHHYNFSEQEYEEKNEKKEILRFMDKDILFDYLKCILCFRKFVNKVELNNHLLYYHLGFRLKDPKEPIVHIISTKNDQVIDNRINNFRLFKSNMCKEFCYINMCLQRCGIVQKKRMKKIYYRPEVMETDDVKVYGSNFIAIVNDRRLNELVDIDKSKLDFMRRWNLFILNMKIRPDIEKIPELVLNFLINEKNKSESFLFLLTLYENCTLSQQQISNILFQLVNR</sequence>
<evidence type="ECO:0000256" key="1">
    <source>
        <dbReference type="PROSITE-ProRule" id="PRU00042"/>
    </source>
</evidence>
<dbReference type="GO" id="GO:0008270">
    <property type="term" value="F:zinc ion binding"/>
    <property type="evidence" value="ECO:0007669"/>
    <property type="project" value="UniProtKB-KW"/>
</dbReference>
<feature type="domain" description="C2H2-type" evidence="2">
    <location>
        <begin position="220"/>
        <end position="248"/>
    </location>
</feature>